<dbReference type="AlphaFoldDB" id="A0A170SS45"/>
<gene>
    <name evidence="1" type="ORF">EHRUM3_05030</name>
</gene>
<evidence type="ECO:0000313" key="1">
    <source>
        <dbReference type="EMBL" id="GAT78286.1"/>
    </source>
</evidence>
<evidence type="ECO:0000313" key="2">
    <source>
        <dbReference type="Proteomes" id="UP000092731"/>
    </source>
</evidence>
<accession>A0A170SS45</accession>
<sequence>VTYVCDIKKNNISFILKHKLILRVSLPKYYK</sequence>
<protein>
    <submittedName>
        <fullName evidence="1">Uncharacterized protein</fullName>
    </submittedName>
</protein>
<dbReference type="EMBL" id="BDDM01000167">
    <property type="protein sequence ID" value="GAT78286.1"/>
    <property type="molecule type" value="Genomic_DNA"/>
</dbReference>
<comment type="caution">
    <text evidence="1">The sequence shown here is derived from an EMBL/GenBank/DDBJ whole genome shotgun (WGS) entry which is preliminary data.</text>
</comment>
<proteinExistence type="predicted"/>
<organism evidence="1 2">
    <name type="scientific">Ehrlichia ruminantium</name>
    <name type="common">heartwater rickettsia</name>
    <name type="synonym">Cowdria ruminantium</name>
    <dbReference type="NCBI Taxonomy" id="779"/>
    <lineage>
        <taxon>Bacteria</taxon>
        <taxon>Pseudomonadati</taxon>
        <taxon>Pseudomonadota</taxon>
        <taxon>Alphaproteobacteria</taxon>
        <taxon>Rickettsiales</taxon>
        <taxon>Anaplasmataceae</taxon>
        <taxon>Ehrlichia</taxon>
    </lineage>
</organism>
<feature type="non-terminal residue" evidence="1">
    <location>
        <position position="1"/>
    </location>
</feature>
<name>A0A170SS45_EHRRU</name>
<reference evidence="2" key="1">
    <citation type="submission" date="2016-05" db="EMBL/GenBank/DDBJ databases">
        <title>Draft genome sequences of four strains of Ehrlichia ruminantium, a tick-borne pathogen of ruminants, isolated from Zimbabwe, The Gambia and Ghana.</title>
        <authorList>
            <person name="Nakao R."/>
            <person name="Jongejan F."/>
            <person name="Sugimoto C."/>
        </authorList>
    </citation>
    <scope>NUCLEOTIDE SEQUENCE [LARGE SCALE GENOMIC DNA]</scope>
    <source>
        <strain evidence="2">Pokoase 417</strain>
    </source>
</reference>
<dbReference type="Proteomes" id="UP000092731">
    <property type="component" value="Unassembled WGS sequence"/>
</dbReference>